<name>A0ABV6ZT86_9PROT</name>
<keyword evidence="7 11" id="KW-0418">Kinase</keyword>
<dbReference type="RefSeq" id="WP_343163697.1">
    <property type="nucleotide sequence ID" value="NZ_JBHRSV010000001.1"/>
</dbReference>
<dbReference type="CDD" id="cd01672">
    <property type="entry name" value="TMPK"/>
    <property type="match status" value="1"/>
</dbReference>
<evidence type="ECO:0000256" key="4">
    <source>
        <dbReference type="ARBA" id="ARBA00022679"/>
    </source>
</evidence>
<proteinExistence type="inferred from homology"/>
<dbReference type="Proteomes" id="UP001595379">
    <property type="component" value="Unassembled WGS sequence"/>
</dbReference>
<organism evidence="13 14">
    <name type="scientific">Hyphobacterium vulgare</name>
    <dbReference type="NCBI Taxonomy" id="1736751"/>
    <lineage>
        <taxon>Bacteria</taxon>
        <taxon>Pseudomonadati</taxon>
        <taxon>Pseudomonadota</taxon>
        <taxon>Alphaproteobacteria</taxon>
        <taxon>Maricaulales</taxon>
        <taxon>Maricaulaceae</taxon>
        <taxon>Hyphobacterium</taxon>
    </lineage>
</organism>
<evidence type="ECO:0000256" key="3">
    <source>
        <dbReference type="ARBA" id="ARBA00017144"/>
    </source>
</evidence>
<dbReference type="PROSITE" id="PS01331">
    <property type="entry name" value="THYMIDYLATE_KINASE"/>
    <property type="match status" value="1"/>
</dbReference>
<evidence type="ECO:0000256" key="5">
    <source>
        <dbReference type="ARBA" id="ARBA00022727"/>
    </source>
</evidence>
<sequence>MSTGLFITLEGGEGAGKSTLARALAHHFARYNIRVDLTREPGGTLDAEQIRNLLVSGETGRWSVMEETLLLYAARSNHVRNRILPNLRNGTWVICDRFFDSSIAYQAKIKTNGEYWSEFFQLHNIVMSGFEPHVTLILDIDPRLGLNRAHFRGETQSRFEKFSLDYHDQVRQAFLEVAQTYPHRCRVLDASRPQHEVFVDALNQIYSLYPATRSLEFQK</sequence>
<gene>
    <name evidence="11 13" type="primary">tmk</name>
    <name evidence="13" type="ORF">ACFOOR_00550</name>
</gene>
<dbReference type="EMBL" id="JBHRSV010000001">
    <property type="protein sequence ID" value="MFC2924589.1"/>
    <property type="molecule type" value="Genomic_DNA"/>
</dbReference>
<dbReference type="EC" id="2.7.4.9" evidence="2 11"/>
<dbReference type="InterPro" id="IPR018095">
    <property type="entry name" value="Thymidylate_kin_CS"/>
</dbReference>
<comment type="catalytic activity">
    <reaction evidence="10 11">
        <text>dTMP + ATP = dTDP + ADP</text>
        <dbReference type="Rhea" id="RHEA:13517"/>
        <dbReference type="ChEBI" id="CHEBI:30616"/>
        <dbReference type="ChEBI" id="CHEBI:58369"/>
        <dbReference type="ChEBI" id="CHEBI:63528"/>
        <dbReference type="ChEBI" id="CHEBI:456216"/>
        <dbReference type="EC" id="2.7.4.9"/>
    </reaction>
</comment>
<protein>
    <recommendedName>
        <fullName evidence="3 11">Thymidylate kinase</fullName>
        <ecNumber evidence="2 11">2.7.4.9</ecNumber>
    </recommendedName>
    <alternativeName>
        <fullName evidence="9 11">dTMP kinase</fullName>
    </alternativeName>
</protein>
<dbReference type="InterPro" id="IPR027417">
    <property type="entry name" value="P-loop_NTPase"/>
</dbReference>
<dbReference type="PANTHER" id="PTHR10344">
    <property type="entry name" value="THYMIDYLATE KINASE"/>
    <property type="match status" value="1"/>
</dbReference>
<feature type="domain" description="Thymidylate kinase-like" evidence="12">
    <location>
        <begin position="9"/>
        <end position="197"/>
    </location>
</feature>
<evidence type="ECO:0000256" key="1">
    <source>
        <dbReference type="ARBA" id="ARBA00009776"/>
    </source>
</evidence>
<dbReference type="Gene3D" id="3.40.50.300">
    <property type="entry name" value="P-loop containing nucleotide triphosphate hydrolases"/>
    <property type="match status" value="1"/>
</dbReference>
<evidence type="ECO:0000259" key="12">
    <source>
        <dbReference type="Pfam" id="PF02223"/>
    </source>
</evidence>
<keyword evidence="8 11" id="KW-0067">ATP-binding</keyword>
<evidence type="ECO:0000256" key="8">
    <source>
        <dbReference type="ARBA" id="ARBA00022840"/>
    </source>
</evidence>
<evidence type="ECO:0000256" key="6">
    <source>
        <dbReference type="ARBA" id="ARBA00022741"/>
    </source>
</evidence>
<dbReference type="SUPFAM" id="SSF52540">
    <property type="entry name" value="P-loop containing nucleoside triphosphate hydrolases"/>
    <property type="match status" value="1"/>
</dbReference>
<dbReference type="NCBIfam" id="TIGR00041">
    <property type="entry name" value="DTMP_kinase"/>
    <property type="match status" value="1"/>
</dbReference>
<dbReference type="Pfam" id="PF02223">
    <property type="entry name" value="Thymidylate_kin"/>
    <property type="match status" value="1"/>
</dbReference>
<dbReference type="PANTHER" id="PTHR10344:SF4">
    <property type="entry name" value="UMP-CMP KINASE 2, MITOCHONDRIAL"/>
    <property type="match status" value="1"/>
</dbReference>
<comment type="similarity">
    <text evidence="1 11">Belongs to the thymidylate kinase family.</text>
</comment>
<evidence type="ECO:0000313" key="13">
    <source>
        <dbReference type="EMBL" id="MFC2924589.1"/>
    </source>
</evidence>
<dbReference type="InterPro" id="IPR039430">
    <property type="entry name" value="Thymidylate_kin-like_dom"/>
</dbReference>
<keyword evidence="14" id="KW-1185">Reference proteome</keyword>
<dbReference type="HAMAP" id="MF_00165">
    <property type="entry name" value="Thymidylate_kinase"/>
    <property type="match status" value="1"/>
</dbReference>
<keyword evidence="4 11" id="KW-0808">Transferase</keyword>
<feature type="binding site" evidence="11">
    <location>
        <begin position="11"/>
        <end position="18"/>
    </location>
    <ligand>
        <name>ATP</name>
        <dbReference type="ChEBI" id="CHEBI:30616"/>
    </ligand>
</feature>
<keyword evidence="6 11" id="KW-0547">Nucleotide-binding</keyword>
<evidence type="ECO:0000313" key="14">
    <source>
        <dbReference type="Proteomes" id="UP001595379"/>
    </source>
</evidence>
<keyword evidence="5 11" id="KW-0545">Nucleotide biosynthesis</keyword>
<comment type="caution">
    <text evidence="13">The sequence shown here is derived from an EMBL/GenBank/DDBJ whole genome shotgun (WGS) entry which is preliminary data.</text>
</comment>
<evidence type="ECO:0000256" key="11">
    <source>
        <dbReference type="HAMAP-Rule" id="MF_00165"/>
    </source>
</evidence>
<comment type="function">
    <text evidence="11">Phosphorylation of dTMP to form dTDP in both de novo and salvage pathways of dTTP synthesis.</text>
</comment>
<accession>A0ABV6ZT86</accession>
<evidence type="ECO:0000256" key="9">
    <source>
        <dbReference type="ARBA" id="ARBA00029962"/>
    </source>
</evidence>
<reference evidence="14" key="1">
    <citation type="journal article" date="2019" name="Int. J. Syst. Evol. Microbiol.">
        <title>The Global Catalogue of Microorganisms (GCM) 10K type strain sequencing project: providing services to taxonomists for standard genome sequencing and annotation.</title>
        <authorList>
            <consortium name="The Broad Institute Genomics Platform"/>
            <consortium name="The Broad Institute Genome Sequencing Center for Infectious Disease"/>
            <person name="Wu L."/>
            <person name="Ma J."/>
        </authorList>
    </citation>
    <scope>NUCLEOTIDE SEQUENCE [LARGE SCALE GENOMIC DNA]</scope>
    <source>
        <strain evidence="14">KCTC 52487</strain>
    </source>
</reference>
<dbReference type="GO" id="GO:0004798">
    <property type="term" value="F:dTMP kinase activity"/>
    <property type="evidence" value="ECO:0007669"/>
    <property type="project" value="UniProtKB-EC"/>
</dbReference>
<evidence type="ECO:0000256" key="10">
    <source>
        <dbReference type="ARBA" id="ARBA00048743"/>
    </source>
</evidence>
<evidence type="ECO:0000256" key="7">
    <source>
        <dbReference type="ARBA" id="ARBA00022777"/>
    </source>
</evidence>
<dbReference type="InterPro" id="IPR018094">
    <property type="entry name" value="Thymidylate_kinase"/>
</dbReference>
<evidence type="ECO:0000256" key="2">
    <source>
        <dbReference type="ARBA" id="ARBA00012980"/>
    </source>
</evidence>